<sequence>MCAIVSYKLTGVYRAAQRRLVCCESSVIVKPWIIGLTALGRLVARGCLAGGSNLFTMSFSKEKHPLKAKLNRCFKKLKLPFRKSKKDNIQTCTDTHTYVEFFERDYSDCVEAYLNCRQKMSVVYKLENPEAVQVGLFESKEIEFQDVVTLTSDLVVGESLTALSDTNQHFQRSIRFGIAENELSLDDSKMAGCVQEEGSIAKTCLGEDEKLSEGDFRMDGECSQREVGVGEVKDDWYLPDCSMSTLYQEPNQVLMFSSWWLMSVCLSSKMVISVSWIEVWSGFLEATAHMETGTQGSIWKTVESSKEKVLTAWAGNSTAVASNLRSLSEGESQDTRPKSVLPWKVLSTSLEHSSQEPQQSLTRAMSPVLPDSIPPPVFSGQKAGSQGREKNSKMTSRGPKKTAQRKSKKHEAWEKMKKHPVQPEGGCSSNQTSKGQQKGQTGGTKRQTSNSAERVTCNSRSGFSNVGRTGASGGTGGGEPPEDKRMRKDKLLPQDKLDDKEEEKVPLTKKNLVRMGNFLRDDPDASHTGLFLQTATEQAVENQPSTVSHPGRKACGLRRNRPPSDSGNSFLQALAKFSTASKTSSPRSTVTRTKFGAYNARDMYQRPASSFSTGSKSPLCYASDTPIFDESGEFISYSCPERRHNNATSRPEALRGMVPFSAVSDITSQTDPETPASQEIPAGHSHGPPWQASASQESQLTMSDVDYFSLLKEDLLRAAHLQEDPEKMSELMLLALSLPEKDDTSPGGD</sequence>
<feature type="compositionally biased region" description="Polar residues" evidence="1">
    <location>
        <begin position="351"/>
        <end position="363"/>
    </location>
</feature>
<evidence type="ECO:0000313" key="2">
    <source>
        <dbReference type="Proteomes" id="UP000694845"/>
    </source>
</evidence>
<feature type="compositionally biased region" description="Low complexity" evidence="1">
    <location>
        <begin position="428"/>
        <end position="449"/>
    </location>
</feature>
<dbReference type="RefSeq" id="XP_022082186.1">
    <property type="nucleotide sequence ID" value="XM_022226494.1"/>
</dbReference>
<gene>
    <name evidence="3" type="primary">LOC110974699</name>
</gene>
<proteinExistence type="predicted"/>
<organism evidence="2 3">
    <name type="scientific">Acanthaster planci</name>
    <name type="common">Crown-of-thorns starfish</name>
    <dbReference type="NCBI Taxonomy" id="133434"/>
    <lineage>
        <taxon>Eukaryota</taxon>
        <taxon>Metazoa</taxon>
        <taxon>Echinodermata</taxon>
        <taxon>Eleutherozoa</taxon>
        <taxon>Asterozoa</taxon>
        <taxon>Asteroidea</taxon>
        <taxon>Valvatacea</taxon>
        <taxon>Valvatida</taxon>
        <taxon>Acanthasteridae</taxon>
        <taxon>Acanthaster</taxon>
    </lineage>
</organism>
<dbReference type="OrthoDB" id="10683321at2759"/>
<dbReference type="Proteomes" id="UP000694845">
    <property type="component" value="Unplaced"/>
</dbReference>
<feature type="region of interest" description="Disordered" evidence="1">
    <location>
        <begin position="537"/>
        <end position="567"/>
    </location>
</feature>
<feature type="region of interest" description="Disordered" evidence="1">
    <location>
        <begin position="351"/>
        <end position="508"/>
    </location>
</feature>
<dbReference type="GeneID" id="110974699"/>
<protein>
    <submittedName>
        <fullName evidence="3">Uncharacterized protein LOC110974699 isoform X1</fullName>
    </submittedName>
</protein>
<feature type="compositionally biased region" description="Basic residues" evidence="1">
    <location>
        <begin position="550"/>
        <end position="561"/>
    </location>
</feature>
<evidence type="ECO:0000313" key="3">
    <source>
        <dbReference type="RefSeq" id="XP_022082186.1"/>
    </source>
</evidence>
<dbReference type="AlphaFoldDB" id="A0A8B7XQ72"/>
<feature type="compositionally biased region" description="Basic residues" evidence="1">
    <location>
        <begin position="398"/>
        <end position="409"/>
    </location>
</feature>
<feature type="compositionally biased region" description="Polar residues" evidence="1">
    <location>
        <begin position="666"/>
        <end position="677"/>
    </location>
</feature>
<keyword evidence="2" id="KW-1185">Reference proteome</keyword>
<reference evidence="3" key="1">
    <citation type="submission" date="2025-08" db="UniProtKB">
        <authorList>
            <consortium name="RefSeq"/>
        </authorList>
    </citation>
    <scope>IDENTIFICATION</scope>
</reference>
<name>A0A8B7XQ72_ACAPL</name>
<feature type="compositionally biased region" description="Polar residues" evidence="1">
    <location>
        <begin position="450"/>
        <end position="466"/>
    </location>
</feature>
<dbReference type="KEGG" id="aplc:110974699"/>
<feature type="compositionally biased region" description="Polar residues" evidence="1">
    <location>
        <begin position="537"/>
        <end position="548"/>
    </location>
</feature>
<feature type="compositionally biased region" description="Gly residues" evidence="1">
    <location>
        <begin position="470"/>
        <end position="479"/>
    </location>
</feature>
<feature type="compositionally biased region" description="Basic and acidic residues" evidence="1">
    <location>
        <begin position="481"/>
        <end position="506"/>
    </location>
</feature>
<accession>A0A8B7XQ72</accession>
<feature type="region of interest" description="Disordered" evidence="1">
    <location>
        <begin position="666"/>
        <end position="698"/>
    </location>
</feature>
<evidence type="ECO:0000256" key="1">
    <source>
        <dbReference type="SAM" id="MobiDB-lite"/>
    </source>
</evidence>